<sequence>MNKLVKAVPKTDLLKEFLKSLNGILNLTDRELELLTTFVELDVNTPKLPNIHKNVISTENRKYIKRTLGITPDNLSRYIAKFKALGILQRGKAEDEVFVNKALIPEIIGDRVQITIILKLKKDEDEITNA</sequence>
<dbReference type="KEGG" id="vg:65130847"/>
<proteinExistence type="predicted"/>
<dbReference type="GeneID" id="65130847"/>
<protein>
    <submittedName>
        <fullName evidence="1">Transcriptional regulator</fullName>
    </submittedName>
</protein>
<organism evidence="1 2">
    <name type="scientific">uncultured phage cr60_1</name>
    <dbReference type="NCBI Taxonomy" id="2772082"/>
    <lineage>
        <taxon>Viruses</taxon>
        <taxon>Duplodnaviria</taxon>
        <taxon>Heunggongvirae</taxon>
        <taxon>Uroviricota</taxon>
        <taxon>Caudoviricetes</taxon>
        <taxon>Crassvirales</taxon>
        <taxon>Suoliviridae</taxon>
        <taxon>Loutivirinae</taxon>
        <taxon>Buchavirus</taxon>
        <taxon>Buchavirus hominis</taxon>
    </lineage>
</organism>
<keyword evidence="2" id="KW-1185">Reference proteome</keyword>
<dbReference type="Proteomes" id="UP000593985">
    <property type="component" value="Segment"/>
</dbReference>
<evidence type="ECO:0000313" key="1">
    <source>
        <dbReference type="EMBL" id="QOR56923.1"/>
    </source>
</evidence>
<dbReference type="RefSeq" id="YP_010112375.1">
    <property type="nucleotide sequence ID" value="NC_055891.1"/>
</dbReference>
<name>A0A7M1RRC6_9CAUD</name>
<evidence type="ECO:0000313" key="2">
    <source>
        <dbReference type="Proteomes" id="UP000593985"/>
    </source>
</evidence>
<reference evidence="1 2" key="1">
    <citation type="submission" date="2020-07" db="EMBL/GenBank/DDBJ databases">
        <title>Taxonomic proposal: Crassvirales, a new order of highly abundant and diverse bacterial viruses.</title>
        <authorList>
            <person name="Shkoporov A.N."/>
            <person name="Stockdale S.R."/>
            <person name="Guerin E."/>
            <person name="Ross R.P."/>
            <person name="Hill C."/>
        </authorList>
    </citation>
    <scope>NUCLEOTIDE SEQUENCE [LARGE SCALE GENOMIC DNA]</scope>
</reference>
<dbReference type="EMBL" id="MT774398">
    <property type="protein sequence ID" value="QOR56923.1"/>
    <property type="molecule type" value="Genomic_DNA"/>
</dbReference>
<accession>A0A7M1RRC6</accession>